<organism evidence="2 3">
    <name type="scientific">Oryza sativa subsp. japonica</name>
    <name type="common">Rice</name>
    <dbReference type="NCBI Taxonomy" id="39947"/>
    <lineage>
        <taxon>Eukaryota</taxon>
        <taxon>Viridiplantae</taxon>
        <taxon>Streptophyta</taxon>
        <taxon>Embryophyta</taxon>
        <taxon>Tracheophyta</taxon>
        <taxon>Spermatophyta</taxon>
        <taxon>Magnoliopsida</taxon>
        <taxon>Liliopsida</taxon>
        <taxon>Poales</taxon>
        <taxon>Poaceae</taxon>
        <taxon>BOP clade</taxon>
        <taxon>Oryzoideae</taxon>
        <taxon>Oryzeae</taxon>
        <taxon>Oryzinae</taxon>
        <taxon>Oryza</taxon>
        <taxon>Oryza sativa</taxon>
    </lineage>
</organism>
<keyword evidence="3" id="KW-1185">Reference proteome</keyword>
<accession>A0A0P0XJN5</accession>
<reference evidence="2 3" key="2">
    <citation type="journal article" date="2013" name="Plant Cell Physiol.">
        <title>Rice Annotation Project Database (RAP-DB): an integrative and interactive database for rice genomics.</title>
        <authorList>
            <person name="Sakai H."/>
            <person name="Lee S.S."/>
            <person name="Tanaka T."/>
            <person name="Numa H."/>
            <person name="Kim J."/>
            <person name="Kawahara Y."/>
            <person name="Wakimoto H."/>
            <person name="Yang C.C."/>
            <person name="Iwamoto M."/>
            <person name="Abe T."/>
            <person name="Yamada Y."/>
            <person name="Muto A."/>
            <person name="Inokuchi H."/>
            <person name="Ikemura T."/>
            <person name="Matsumoto T."/>
            <person name="Sasaki T."/>
            <person name="Itoh T."/>
        </authorList>
    </citation>
    <scope>NUCLEOTIDE SEQUENCE [LARGE SCALE GENOMIC DNA]</scope>
    <source>
        <strain evidence="3">cv. Nipponbare</strain>
    </source>
</reference>
<reference evidence="2 3" key="3">
    <citation type="journal article" date="2013" name="Rice">
        <title>Improvement of the Oryza sativa Nipponbare reference genome using next generation sequence and optical map data.</title>
        <authorList>
            <person name="Kawahara Y."/>
            <person name="de la Bastide M."/>
            <person name="Hamilton J.P."/>
            <person name="Kanamori H."/>
            <person name="McCombie W.R."/>
            <person name="Ouyang S."/>
            <person name="Schwartz D.C."/>
            <person name="Tanaka T."/>
            <person name="Wu J."/>
            <person name="Zhou S."/>
            <person name="Childs K.L."/>
            <person name="Davidson R.M."/>
            <person name="Lin H."/>
            <person name="Quesada-Ocampo L."/>
            <person name="Vaillancourt B."/>
            <person name="Sakai H."/>
            <person name="Lee S.S."/>
            <person name="Kim J."/>
            <person name="Numa H."/>
            <person name="Itoh T."/>
            <person name="Buell C.R."/>
            <person name="Matsumoto T."/>
        </authorList>
    </citation>
    <scope>NUCLEOTIDE SEQUENCE [LARGE SCALE GENOMIC DNA]</scope>
    <source>
        <strain evidence="3">cv. Nipponbare</strain>
    </source>
</reference>
<keyword evidence="1" id="KW-0732">Signal</keyword>
<protein>
    <submittedName>
        <fullName evidence="2">Os08g0554075 protein</fullName>
    </submittedName>
</protein>
<gene>
    <name evidence="2" type="ordered locus">Os08g0554075</name>
    <name evidence="2" type="ORF">OSNPB_080554075</name>
</gene>
<evidence type="ECO:0000313" key="3">
    <source>
        <dbReference type="Proteomes" id="UP000059680"/>
    </source>
</evidence>
<dbReference type="PaxDb" id="39947-A0A0P0XJN5"/>
<dbReference type="InParanoid" id="A0A0P0XJN5"/>
<dbReference type="AlphaFoldDB" id="A0A0P0XJN5"/>
<dbReference type="Gramene" id="Os08t0554075-00">
    <property type="protein sequence ID" value="Os08t0554075-00"/>
    <property type="gene ID" value="Os08g0554075"/>
</dbReference>
<proteinExistence type="predicted"/>
<feature type="signal peptide" evidence="1">
    <location>
        <begin position="1"/>
        <end position="24"/>
    </location>
</feature>
<evidence type="ECO:0000256" key="1">
    <source>
        <dbReference type="SAM" id="SignalP"/>
    </source>
</evidence>
<dbReference type="EMBL" id="AP014964">
    <property type="protein sequence ID" value="BAT06624.1"/>
    <property type="molecule type" value="Genomic_DNA"/>
</dbReference>
<feature type="chain" id="PRO_5006057129" evidence="1">
    <location>
        <begin position="25"/>
        <end position="81"/>
    </location>
</feature>
<name>A0A0P0XJN5_ORYSJ</name>
<dbReference type="Proteomes" id="UP000059680">
    <property type="component" value="Chromosome 8"/>
</dbReference>
<sequence length="81" mass="8712">MPKISPIKSTKILAMLPLLLVTKASLPSHTIKSSAAMRDEYLENGASSSLLDIVSFVWRFGKNALRGANVLAPPYISPDAT</sequence>
<reference evidence="3" key="1">
    <citation type="journal article" date="2005" name="Nature">
        <title>The map-based sequence of the rice genome.</title>
        <authorList>
            <consortium name="International rice genome sequencing project (IRGSP)"/>
            <person name="Matsumoto T."/>
            <person name="Wu J."/>
            <person name="Kanamori H."/>
            <person name="Katayose Y."/>
            <person name="Fujisawa M."/>
            <person name="Namiki N."/>
            <person name="Mizuno H."/>
            <person name="Yamamoto K."/>
            <person name="Antonio B.A."/>
            <person name="Baba T."/>
            <person name="Sakata K."/>
            <person name="Nagamura Y."/>
            <person name="Aoki H."/>
            <person name="Arikawa K."/>
            <person name="Arita K."/>
            <person name="Bito T."/>
            <person name="Chiden Y."/>
            <person name="Fujitsuka N."/>
            <person name="Fukunaka R."/>
            <person name="Hamada M."/>
            <person name="Harada C."/>
            <person name="Hayashi A."/>
            <person name="Hijishita S."/>
            <person name="Honda M."/>
            <person name="Hosokawa S."/>
            <person name="Ichikawa Y."/>
            <person name="Idonuma A."/>
            <person name="Iijima M."/>
            <person name="Ikeda M."/>
            <person name="Ikeno M."/>
            <person name="Ito K."/>
            <person name="Ito S."/>
            <person name="Ito T."/>
            <person name="Ito Y."/>
            <person name="Ito Y."/>
            <person name="Iwabuchi A."/>
            <person name="Kamiya K."/>
            <person name="Karasawa W."/>
            <person name="Kurita K."/>
            <person name="Katagiri S."/>
            <person name="Kikuta A."/>
            <person name="Kobayashi H."/>
            <person name="Kobayashi N."/>
            <person name="Machita K."/>
            <person name="Maehara T."/>
            <person name="Masukawa M."/>
            <person name="Mizubayashi T."/>
            <person name="Mukai Y."/>
            <person name="Nagasaki H."/>
            <person name="Nagata Y."/>
            <person name="Naito S."/>
            <person name="Nakashima M."/>
            <person name="Nakama Y."/>
            <person name="Nakamichi Y."/>
            <person name="Nakamura M."/>
            <person name="Meguro A."/>
            <person name="Negishi M."/>
            <person name="Ohta I."/>
            <person name="Ohta T."/>
            <person name="Okamoto M."/>
            <person name="Ono N."/>
            <person name="Saji S."/>
            <person name="Sakaguchi M."/>
            <person name="Sakai K."/>
            <person name="Shibata M."/>
            <person name="Shimokawa T."/>
            <person name="Song J."/>
            <person name="Takazaki Y."/>
            <person name="Terasawa K."/>
            <person name="Tsugane M."/>
            <person name="Tsuji K."/>
            <person name="Ueda S."/>
            <person name="Waki K."/>
            <person name="Yamagata H."/>
            <person name="Yamamoto M."/>
            <person name="Yamamoto S."/>
            <person name="Yamane H."/>
            <person name="Yoshiki S."/>
            <person name="Yoshihara R."/>
            <person name="Yukawa K."/>
            <person name="Zhong H."/>
            <person name="Yano M."/>
            <person name="Yuan Q."/>
            <person name="Ouyang S."/>
            <person name="Liu J."/>
            <person name="Jones K.M."/>
            <person name="Gansberger K."/>
            <person name="Moffat K."/>
            <person name="Hill J."/>
            <person name="Bera J."/>
            <person name="Fadrosh D."/>
            <person name="Jin S."/>
            <person name="Johri S."/>
            <person name="Kim M."/>
            <person name="Overton L."/>
            <person name="Reardon M."/>
            <person name="Tsitrin T."/>
            <person name="Vuong H."/>
            <person name="Weaver B."/>
            <person name="Ciecko A."/>
            <person name="Tallon L."/>
            <person name="Jackson J."/>
            <person name="Pai G."/>
            <person name="Aken S.V."/>
            <person name="Utterback T."/>
            <person name="Reidmuller S."/>
            <person name="Feldblyum T."/>
            <person name="Hsiao J."/>
            <person name="Zismann V."/>
            <person name="Iobst S."/>
            <person name="de Vazeille A.R."/>
            <person name="Buell C.R."/>
            <person name="Ying K."/>
            <person name="Li Y."/>
            <person name="Lu T."/>
            <person name="Huang Y."/>
            <person name="Zhao Q."/>
            <person name="Feng Q."/>
            <person name="Zhang L."/>
            <person name="Zhu J."/>
            <person name="Weng Q."/>
            <person name="Mu J."/>
            <person name="Lu Y."/>
            <person name="Fan D."/>
            <person name="Liu Y."/>
            <person name="Guan J."/>
            <person name="Zhang Y."/>
            <person name="Yu S."/>
            <person name="Liu X."/>
            <person name="Zhang Y."/>
            <person name="Hong G."/>
            <person name="Han B."/>
            <person name="Choisne N."/>
            <person name="Demange N."/>
            <person name="Orjeda G."/>
            <person name="Samain S."/>
            <person name="Cattolico L."/>
            <person name="Pelletier E."/>
            <person name="Couloux A."/>
            <person name="Segurens B."/>
            <person name="Wincker P."/>
            <person name="D'Hont A."/>
            <person name="Scarpelli C."/>
            <person name="Weissenbach J."/>
            <person name="Salanoubat M."/>
            <person name="Quetier F."/>
            <person name="Yu Y."/>
            <person name="Kim H.R."/>
            <person name="Rambo T."/>
            <person name="Currie J."/>
            <person name="Collura K."/>
            <person name="Luo M."/>
            <person name="Yang T."/>
            <person name="Ammiraju J.S.S."/>
            <person name="Engler F."/>
            <person name="Soderlund C."/>
            <person name="Wing R.A."/>
            <person name="Palmer L.E."/>
            <person name="de la Bastide M."/>
            <person name="Spiegel L."/>
            <person name="Nascimento L."/>
            <person name="Zutavern T."/>
            <person name="O'Shaughnessy A."/>
            <person name="Dike S."/>
            <person name="Dedhia N."/>
            <person name="Preston R."/>
            <person name="Balija V."/>
            <person name="McCombie W.R."/>
            <person name="Chow T."/>
            <person name="Chen H."/>
            <person name="Chung M."/>
            <person name="Chen C."/>
            <person name="Shaw J."/>
            <person name="Wu H."/>
            <person name="Hsiao K."/>
            <person name="Chao Y."/>
            <person name="Chu M."/>
            <person name="Cheng C."/>
            <person name="Hour A."/>
            <person name="Lee P."/>
            <person name="Lin S."/>
            <person name="Lin Y."/>
            <person name="Liou J."/>
            <person name="Liu S."/>
            <person name="Hsing Y."/>
            <person name="Raghuvanshi S."/>
            <person name="Mohanty A."/>
            <person name="Bharti A.K."/>
            <person name="Gaur A."/>
            <person name="Gupta V."/>
            <person name="Kumar D."/>
            <person name="Ravi V."/>
            <person name="Vij S."/>
            <person name="Kapur A."/>
            <person name="Khurana P."/>
            <person name="Khurana P."/>
            <person name="Khurana J.P."/>
            <person name="Tyagi A.K."/>
            <person name="Gaikwad K."/>
            <person name="Singh A."/>
            <person name="Dalal V."/>
            <person name="Srivastava S."/>
            <person name="Dixit A."/>
            <person name="Pal A.K."/>
            <person name="Ghazi I.A."/>
            <person name="Yadav M."/>
            <person name="Pandit A."/>
            <person name="Bhargava A."/>
            <person name="Sureshbabu K."/>
            <person name="Batra K."/>
            <person name="Sharma T.R."/>
            <person name="Mohapatra T."/>
            <person name="Singh N.K."/>
            <person name="Messing J."/>
            <person name="Nelson A.B."/>
            <person name="Fuks G."/>
            <person name="Kavchok S."/>
            <person name="Keizer G."/>
            <person name="Linton E."/>
            <person name="Llaca V."/>
            <person name="Song R."/>
            <person name="Tanyolac B."/>
            <person name="Young S."/>
            <person name="Ho-Il K."/>
            <person name="Hahn J.H."/>
            <person name="Sangsakoo G."/>
            <person name="Vanavichit A."/>
            <person name="de Mattos Luiz.A.T."/>
            <person name="Zimmer P.D."/>
            <person name="Malone G."/>
            <person name="Dellagostin O."/>
            <person name="de Oliveira A.C."/>
            <person name="Bevan M."/>
            <person name="Bancroft I."/>
            <person name="Minx P."/>
            <person name="Cordum H."/>
            <person name="Wilson R."/>
            <person name="Cheng Z."/>
            <person name="Jin W."/>
            <person name="Jiang J."/>
            <person name="Leong S.A."/>
            <person name="Iwama H."/>
            <person name="Gojobori T."/>
            <person name="Itoh T."/>
            <person name="Niimura Y."/>
            <person name="Fujii Y."/>
            <person name="Habara T."/>
            <person name="Sakai H."/>
            <person name="Sato Y."/>
            <person name="Wilson G."/>
            <person name="Kumar K."/>
            <person name="McCouch S."/>
            <person name="Juretic N."/>
            <person name="Hoen D."/>
            <person name="Wright S."/>
            <person name="Bruskiewich R."/>
            <person name="Bureau T."/>
            <person name="Miyao A."/>
            <person name="Hirochika H."/>
            <person name="Nishikawa T."/>
            <person name="Kadowaki K."/>
            <person name="Sugiura M."/>
            <person name="Burr B."/>
            <person name="Sasaki T."/>
        </authorList>
    </citation>
    <scope>NUCLEOTIDE SEQUENCE [LARGE SCALE GENOMIC DNA]</scope>
    <source>
        <strain evidence="3">cv. Nipponbare</strain>
    </source>
</reference>
<evidence type="ECO:0000313" key="2">
    <source>
        <dbReference type="EMBL" id="BAT06624.1"/>
    </source>
</evidence>